<evidence type="ECO:0000256" key="2">
    <source>
        <dbReference type="SAM" id="Phobius"/>
    </source>
</evidence>
<dbReference type="InterPro" id="IPR022320">
    <property type="entry name" value="TNFR_17"/>
</dbReference>
<dbReference type="SUPFAM" id="SSF57586">
    <property type="entry name" value="TNF receptor-like"/>
    <property type="match status" value="1"/>
</dbReference>
<dbReference type="Gene3D" id="4.10.1290.10">
    <property type="entry name" value="Tumor necrosis factor receptor superfamily"/>
    <property type="match status" value="1"/>
</dbReference>
<gene>
    <name evidence="5" type="primary">TNFRSF17</name>
</gene>
<feature type="transmembrane region" description="Helical" evidence="2">
    <location>
        <begin position="77"/>
        <end position="100"/>
    </location>
</feature>
<feature type="region of interest" description="Disordered" evidence="1">
    <location>
        <begin position="186"/>
        <end position="207"/>
    </location>
</feature>
<accession>A0ABM0ZR83</accession>
<keyword evidence="4" id="KW-1185">Reference proteome</keyword>
<keyword evidence="2" id="KW-0812">Transmembrane</keyword>
<dbReference type="RefSeq" id="XP_012860971.2">
    <property type="nucleotide sequence ID" value="XM_013005517.2"/>
</dbReference>
<feature type="compositionally biased region" description="Polar residues" evidence="1">
    <location>
        <begin position="186"/>
        <end position="199"/>
    </location>
</feature>
<dbReference type="InterPro" id="IPR043521">
    <property type="entry name" value="TNFR_13C/17"/>
</dbReference>
<dbReference type="GeneID" id="101650665"/>
<dbReference type="Proteomes" id="UP000694863">
    <property type="component" value="Unplaced"/>
</dbReference>
<evidence type="ECO:0000256" key="1">
    <source>
        <dbReference type="SAM" id="MobiDB-lite"/>
    </source>
</evidence>
<reference evidence="5" key="1">
    <citation type="submission" date="2025-08" db="UniProtKB">
        <authorList>
            <consortium name="RefSeq"/>
        </authorList>
    </citation>
    <scope>IDENTIFICATION</scope>
</reference>
<keyword evidence="2" id="KW-1133">Transmembrane helix</keyword>
<dbReference type="PANTHER" id="PTHR20437">
    <property type="entry name" value="TUMOR NECROSIS FACTOR RECEPTOR SUBFAMILY MEMBER 13/17"/>
    <property type="match status" value="1"/>
</dbReference>
<organism evidence="4 5">
    <name type="scientific">Echinops telfairi</name>
    <name type="common">Lesser hedgehog tenrec</name>
    <dbReference type="NCBI Taxonomy" id="9371"/>
    <lineage>
        <taxon>Eukaryota</taxon>
        <taxon>Metazoa</taxon>
        <taxon>Chordata</taxon>
        <taxon>Craniata</taxon>
        <taxon>Vertebrata</taxon>
        <taxon>Euteleostomi</taxon>
        <taxon>Mammalia</taxon>
        <taxon>Eutheria</taxon>
        <taxon>Afrotheria</taxon>
        <taxon>Tenrecidae</taxon>
        <taxon>Tenrecinae</taxon>
        <taxon>Echinops</taxon>
    </lineage>
</organism>
<dbReference type="Pfam" id="PF09257">
    <property type="entry name" value="BCMA-Tall_bind"/>
    <property type="match status" value="1"/>
</dbReference>
<dbReference type="CDD" id="cd13414">
    <property type="entry name" value="TNFRSF17"/>
    <property type="match status" value="1"/>
</dbReference>
<evidence type="ECO:0000259" key="3">
    <source>
        <dbReference type="Pfam" id="PF09257"/>
    </source>
</evidence>
<sequence>MTETLEFYLSEAALSVVTLFLFTAKFQMAQQCFQGQYFDGLLHSCKPCYLRCSNTPPRTCQRYCNASLTNSTKGPSVIFWACLGLCLMVSLAIFVLMFLLKKMGAELLKDKFKHTGPALQDVANVDLDSSKTGVEIALPSGLGYTVEECTCEDCVKSRPKADSDHLLPLPAMEEGTAILVTTKTSDHTNSLPGAASVNTPRPPTPLP</sequence>
<keyword evidence="5" id="KW-0675">Receptor</keyword>
<dbReference type="PRINTS" id="PR01967">
    <property type="entry name" value="TNFACTORR17"/>
</dbReference>
<evidence type="ECO:0000313" key="5">
    <source>
        <dbReference type="RefSeq" id="XP_012860971.2"/>
    </source>
</evidence>
<protein>
    <submittedName>
        <fullName evidence="5">Tumor necrosis factor receptor superfamily member 17</fullName>
    </submittedName>
</protein>
<keyword evidence="2" id="KW-0472">Membrane</keyword>
<proteinExistence type="predicted"/>
<dbReference type="InterPro" id="IPR015337">
    <property type="entry name" value="BCMA_Tall-1-bd"/>
</dbReference>
<evidence type="ECO:0000313" key="4">
    <source>
        <dbReference type="Proteomes" id="UP000694863"/>
    </source>
</evidence>
<name>A0ABM0ZR83_ECHTE</name>
<dbReference type="PANTHER" id="PTHR20437:SF0">
    <property type="entry name" value="TUMOR NECROSIS FACTOR RECEPTOR SUPERFAMILY MEMBER 17"/>
    <property type="match status" value="1"/>
</dbReference>
<feature type="domain" description="BCMA TALL-1 binding" evidence="3">
    <location>
        <begin position="32"/>
        <end position="67"/>
    </location>
</feature>